<dbReference type="AlphaFoldDB" id="A0A3A8NEH9"/>
<dbReference type="RefSeq" id="WP_120614092.1">
    <property type="nucleotide sequence ID" value="NZ_RAWB01000673.1"/>
</dbReference>
<sequence>MKGYPLDALHEEIAFLAYYLHWDHDTLLGLEHRDRRRWCEEVSRINREVGGSSKKEKSLLDL</sequence>
<accession>A0A3A8NEH9</accession>
<comment type="caution">
    <text evidence="2">The sequence shown here is derived from an EMBL/GenBank/DDBJ whole genome shotgun (WGS) entry which is preliminary data.</text>
</comment>
<evidence type="ECO:0000313" key="3">
    <source>
        <dbReference type="Proteomes" id="UP000272888"/>
    </source>
</evidence>
<evidence type="ECO:0000259" key="1">
    <source>
        <dbReference type="Pfam" id="PF20546"/>
    </source>
</evidence>
<organism evidence="2 3">
    <name type="scientific">Corallococcus llansteffanensis</name>
    <dbReference type="NCBI Taxonomy" id="2316731"/>
    <lineage>
        <taxon>Bacteria</taxon>
        <taxon>Pseudomonadati</taxon>
        <taxon>Myxococcota</taxon>
        <taxon>Myxococcia</taxon>
        <taxon>Myxococcales</taxon>
        <taxon>Cystobacterineae</taxon>
        <taxon>Myxococcaceae</taxon>
        <taxon>Corallococcus</taxon>
    </lineage>
</organism>
<name>A0A3A8NEH9_9BACT</name>
<gene>
    <name evidence="2" type="ORF">D7V93_37860</name>
</gene>
<dbReference type="Pfam" id="PF20546">
    <property type="entry name" value="DUF6760"/>
    <property type="match status" value="1"/>
</dbReference>
<dbReference type="EMBL" id="RAWB01000673">
    <property type="protein sequence ID" value="RKH42423.1"/>
    <property type="molecule type" value="Genomic_DNA"/>
</dbReference>
<dbReference type="InterPro" id="IPR046648">
    <property type="entry name" value="DUF6760"/>
</dbReference>
<dbReference type="Proteomes" id="UP000272888">
    <property type="component" value="Unassembled WGS sequence"/>
</dbReference>
<evidence type="ECO:0000313" key="2">
    <source>
        <dbReference type="EMBL" id="RKH42423.1"/>
    </source>
</evidence>
<feature type="domain" description="DUF6760" evidence="1">
    <location>
        <begin position="7"/>
        <end position="50"/>
    </location>
</feature>
<reference evidence="3" key="1">
    <citation type="submission" date="2018-09" db="EMBL/GenBank/DDBJ databases">
        <authorList>
            <person name="Livingstone P.G."/>
            <person name="Whitworth D.E."/>
        </authorList>
    </citation>
    <scope>NUCLEOTIDE SEQUENCE [LARGE SCALE GENOMIC DNA]</scope>
    <source>
        <strain evidence="3">CA051B</strain>
    </source>
</reference>
<protein>
    <recommendedName>
        <fullName evidence="1">DUF6760 domain-containing protein</fullName>
    </recommendedName>
</protein>
<proteinExistence type="predicted"/>
<keyword evidence="3" id="KW-1185">Reference proteome</keyword>